<evidence type="ECO:0000256" key="8">
    <source>
        <dbReference type="ARBA" id="ARBA00023242"/>
    </source>
</evidence>
<dbReference type="EMBL" id="JARKHS020012076">
    <property type="protein sequence ID" value="KAK8777225.1"/>
    <property type="molecule type" value="Genomic_DNA"/>
</dbReference>
<dbReference type="Gene3D" id="2.130.10.10">
    <property type="entry name" value="YVTN repeat-like/Quinoprotein amine dehydrogenase"/>
    <property type="match status" value="2"/>
</dbReference>
<comment type="subcellular location">
    <subcellularLocation>
        <location evidence="1">Nucleus</location>
    </subcellularLocation>
</comment>
<reference evidence="12 13" key="1">
    <citation type="journal article" date="2023" name="Arcadia Sci">
        <title>De novo assembly of a long-read Amblyomma americanum tick genome.</title>
        <authorList>
            <person name="Chou S."/>
            <person name="Poskanzer K.E."/>
            <person name="Rollins M."/>
            <person name="Thuy-Boun P.S."/>
        </authorList>
    </citation>
    <scope>NUCLEOTIDE SEQUENCE [LARGE SCALE GENOMIC DNA]</scope>
    <source>
        <strain evidence="12">F_SG_1</strain>
        <tissue evidence="12">Salivary glands</tissue>
    </source>
</reference>
<feature type="compositionally biased region" description="Polar residues" evidence="10">
    <location>
        <begin position="575"/>
        <end position="599"/>
    </location>
</feature>
<feature type="repeat" description="WD" evidence="9">
    <location>
        <begin position="199"/>
        <end position="240"/>
    </location>
</feature>
<dbReference type="GO" id="GO:0006281">
    <property type="term" value="P:DNA repair"/>
    <property type="evidence" value="ECO:0007669"/>
    <property type="project" value="UniProtKB-KW"/>
</dbReference>
<feature type="compositionally biased region" description="Basic and acidic residues" evidence="10">
    <location>
        <begin position="696"/>
        <end position="705"/>
    </location>
</feature>
<keyword evidence="6" id="KW-0156">Chromatin regulator</keyword>
<gene>
    <name evidence="12" type="ORF">V5799_029430</name>
</gene>
<keyword evidence="13" id="KW-1185">Reference proteome</keyword>
<dbReference type="InterPro" id="IPR055410">
    <property type="entry name" value="Beta-prop_CAF1B_HIR1"/>
</dbReference>
<evidence type="ECO:0000256" key="6">
    <source>
        <dbReference type="ARBA" id="ARBA00022853"/>
    </source>
</evidence>
<sequence>MRHSANFPWSAKLCNFTWKLRRNLLTTLLFSAWCTKSQLGGDAFCLGFVAGTRGWRALRILRTFSCLFVGALEGMKCHVPEISWHNRDPILSIDFQPSNDKYRRLATCGTDTHILIWFVILHHNGETSLEFRSDLNRHTKTVNTVRFSHNGELLASGDDDANVIIWKQVDKSPSVDKSSGDLYDECIENKEHWVAQKVLRGHIDDVCDICWSPDNTWLLSGSVDNSAIIWNVEKAKKVSLLNDNKGFVQGVTWDPRDAYFATLSSDRSLRIFKVGNKKVAYKVLKAVIPHEGLSDKEKATRLFYDDTLKSYCRRLAFSPDGELLVTPCGIIEQDSGRVVNTVYIFARSDLSEPAYYLPIGEKPSLVIRFCPLFFKLQTPVEDNDQSSIEVIEEPLISLPYRMVFAVATQKAILLYDTQHSTPFAHISNIHYTRLSDLTWSPDGRILAASSTDGYCSLITFGDKELGEVYDGPLPYKDIVENSSDSPSGSKSSSPSEPKNNATKKRENNIFKSGKRKTNSMKLIGAAKLPASPSSGKVKNEVINIDDEEDALGNKPTSEQFHENGRTELRDKECNGVQSEQGTQATSNDTKQSGTTSKTAETCKDESHYVGGDAEAQMCVEDGLVDATPQVLRALDLKVGRPKEKPPSKAQQCDRVLEAKTACEDLHGHTSGQDHQMAVCDKNEDQKSPASSGASLEPDKQADHPKKAPRRVQLVTLSTKKS</sequence>
<dbReference type="PROSITE" id="PS50294">
    <property type="entry name" value="WD_REPEATS_REGION"/>
    <property type="match status" value="2"/>
</dbReference>
<dbReference type="GO" id="GO:0033186">
    <property type="term" value="C:CAF-1 complex"/>
    <property type="evidence" value="ECO:0007669"/>
    <property type="project" value="TreeGrafter"/>
</dbReference>
<accession>A0AAQ4ERC5</accession>
<comment type="caution">
    <text evidence="12">The sequence shown here is derived from an EMBL/GenBank/DDBJ whole genome shotgun (WGS) entry which is preliminary data.</text>
</comment>
<evidence type="ECO:0000313" key="12">
    <source>
        <dbReference type="EMBL" id="KAK8777225.1"/>
    </source>
</evidence>
<keyword evidence="5" id="KW-0227">DNA damage</keyword>
<dbReference type="GO" id="GO:0006335">
    <property type="term" value="P:DNA replication-dependent chromatin assembly"/>
    <property type="evidence" value="ECO:0007669"/>
    <property type="project" value="InterPro"/>
</dbReference>
<proteinExistence type="inferred from homology"/>
<dbReference type="Proteomes" id="UP001321473">
    <property type="component" value="Unassembled WGS sequence"/>
</dbReference>
<dbReference type="GO" id="GO:0005634">
    <property type="term" value="C:nucleus"/>
    <property type="evidence" value="ECO:0007669"/>
    <property type="project" value="UniProtKB-SubCell"/>
</dbReference>
<feature type="repeat" description="WD" evidence="9">
    <location>
        <begin position="135"/>
        <end position="167"/>
    </location>
</feature>
<dbReference type="InterPro" id="IPR036322">
    <property type="entry name" value="WD40_repeat_dom_sf"/>
</dbReference>
<feature type="region of interest" description="Disordered" evidence="10">
    <location>
        <begin position="666"/>
        <end position="721"/>
    </location>
</feature>
<dbReference type="Pfam" id="PF24105">
    <property type="entry name" value="Beta-prop_CAF1B_HIR1"/>
    <property type="match status" value="1"/>
</dbReference>
<keyword evidence="7" id="KW-0234">DNA repair</keyword>
<keyword evidence="8" id="KW-0539">Nucleus</keyword>
<dbReference type="PROSITE" id="PS50082">
    <property type="entry name" value="WD_REPEATS_2"/>
    <property type="match status" value="2"/>
</dbReference>
<evidence type="ECO:0000256" key="9">
    <source>
        <dbReference type="PROSITE-ProRule" id="PRU00221"/>
    </source>
</evidence>
<feature type="region of interest" description="Disordered" evidence="10">
    <location>
        <begin position="547"/>
        <end position="604"/>
    </location>
</feature>
<dbReference type="InterPro" id="IPR001680">
    <property type="entry name" value="WD40_rpt"/>
</dbReference>
<name>A0AAQ4ERC5_AMBAM</name>
<evidence type="ECO:0000256" key="7">
    <source>
        <dbReference type="ARBA" id="ARBA00023204"/>
    </source>
</evidence>
<feature type="region of interest" description="Disordered" evidence="10">
    <location>
        <begin position="476"/>
        <end position="516"/>
    </location>
</feature>
<dbReference type="SMART" id="SM00320">
    <property type="entry name" value="WD40"/>
    <property type="match status" value="5"/>
</dbReference>
<dbReference type="PROSITE" id="PS00678">
    <property type="entry name" value="WD_REPEATS_1"/>
    <property type="match status" value="1"/>
</dbReference>
<evidence type="ECO:0000256" key="1">
    <source>
        <dbReference type="ARBA" id="ARBA00004123"/>
    </source>
</evidence>
<dbReference type="InterPro" id="IPR045145">
    <property type="entry name" value="PTHR15271"/>
</dbReference>
<evidence type="ECO:0000256" key="2">
    <source>
        <dbReference type="ARBA" id="ARBA00007306"/>
    </source>
</evidence>
<evidence type="ECO:0000313" key="13">
    <source>
        <dbReference type="Proteomes" id="UP001321473"/>
    </source>
</evidence>
<feature type="compositionally biased region" description="Basic and acidic residues" evidence="10">
    <location>
        <begin position="559"/>
        <end position="573"/>
    </location>
</feature>
<feature type="domain" description="CAF1B/HIR1 beta-propeller" evidence="11">
    <location>
        <begin position="75"/>
        <end position="465"/>
    </location>
</feature>
<evidence type="ECO:0000256" key="4">
    <source>
        <dbReference type="ARBA" id="ARBA00022737"/>
    </source>
</evidence>
<evidence type="ECO:0000259" key="11">
    <source>
        <dbReference type="Pfam" id="PF24105"/>
    </source>
</evidence>
<dbReference type="PANTHER" id="PTHR15271">
    <property type="entry name" value="CHROMATIN ASSEMBLY FACTOR 1 SUBUNIT B"/>
    <property type="match status" value="1"/>
</dbReference>
<dbReference type="SUPFAM" id="SSF50978">
    <property type="entry name" value="WD40 repeat-like"/>
    <property type="match status" value="1"/>
</dbReference>
<keyword evidence="4" id="KW-0677">Repeat</keyword>
<protein>
    <recommendedName>
        <fullName evidence="11">CAF1B/HIR1 beta-propeller domain-containing protein</fullName>
    </recommendedName>
</protein>
<dbReference type="PANTHER" id="PTHR15271:SF4">
    <property type="entry name" value="CHROMATIN ASSEMBLY FACTOR 1 SUBUNIT B"/>
    <property type="match status" value="1"/>
</dbReference>
<dbReference type="InterPro" id="IPR015943">
    <property type="entry name" value="WD40/YVTN_repeat-like_dom_sf"/>
</dbReference>
<dbReference type="GO" id="GO:0006334">
    <property type="term" value="P:nucleosome assembly"/>
    <property type="evidence" value="ECO:0007669"/>
    <property type="project" value="TreeGrafter"/>
</dbReference>
<dbReference type="AlphaFoldDB" id="A0AAQ4ERC5"/>
<comment type="similarity">
    <text evidence="2">Belongs to the WD repeat HIR1 family.</text>
</comment>
<keyword evidence="3 9" id="KW-0853">WD repeat</keyword>
<dbReference type="InterPro" id="IPR019775">
    <property type="entry name" value="WD40_repeat_CS"/>
</dbReference>
<feature type="compositionally biased region" description="Low complexity" evidence="10">
    <location>
        <begin position="482"/>
        <end position="497"/>
    </location>
</feature>
<evidence type="ECO:0000256" key="3">
    <source>
        <dbReference type="ARBA" id="ARBA00022574"/>
    </source>
</evidence>
<organism evidence="12 13">
    <name type="scientific">Amblyomma americanum</name>
    <name type="common">Lone star tick</name>
    <dbReference type="NCBI Taxonomy" id="6943"/>
    <lineage>
        <taxon>Eukaryota</taxon>
        <taxon>Metazoa</taxon>
        <taxon>Ecdysozoa</taxon>
        <taxon>Arthropoda</taxon>
        <taxon>Chelicerata</taxon>
        <taxon>Arachnida</taxon>
        <taxon>Acari</taxon>
        <taxon>Parasitiformes</taxon>
        <taxon>Ixodida</taxon>
        <taxon>Ixodoidea</taxon>
        <taxon>Ixodidae</taxon>
        <taxon>Amblyomminae</taxon>
        <taxon>Amblyomma</taxon>
    </lineage>
</organism>
<evidence type="ECO:0000256" key="10">
    <source>
        <dbReference type="SAM" id="MobiDB-lite"/>
    </source>
</evidence>
<evidence type="ECO:0000256" key="5">
    <source>
        <dbReference type="ARBA" id="ARBA00022763"/>
    </source>
</evidence>